<organism evidence="1 2">
    <name type="scientific">Fusobacterium necrophorum subsp. funduliforme B35</name>
    <dbReference type="NCBI Taxonomy" id="1226633"/>
    <lineage>
        <taxon>Bacteria</taxon>
        <taxon>Fusobacteriati</taxon>
        <taxon>Fusobacteriota</taxon>
        <taxon>Fusobacteriia</taxon>
        <taxon>Fusobacteriales</taxon>
        <taxon>Fusobacteriaceae</taxon>
        <taxon>Fusobacterium</taxon>
    </lineage>
</organism>
<dbReference type="AlphaFoldDB" id="A0A017H396"/>
<proteinExistence type="predicted"/>
<dbReference type="PANTHER" id="PTHR34071">
    <property type="entry name" value="5-NITROIMIDAZOLE ANTIBIOTICS RESISTANCE PROTEIN, NIMA-FAMILY-RELATED PROTEIN-RELATED"/>
    <property type="match status" value="1"/>
</dbReference>
<protein>
    <submittedName>
        <fullName evidence="1">MFS transporter</fullName>
    </submittedName>
</protein>
<dbReference type="EMBL" id="AUZI01000010">
    <property type="protein sequence ID" value="KID49912.1"/>
    <property type="molecule type" value="Genomic_DNA"/>
</dbReference>
<name>A0A017H396_9FUSO</name>
<dbReference type="InterPro" id="IPR012349">
    <property type="entry name" value="Split_barrel_FMN-bd"/>
</dbReference>
<comment type="caution">
    <text evidence="1">The sequence shown here is derived from an EMBL/GenBank/DDBJ whole genome shotgun (WGS) entry which is preliminary data.</text>
</comment>
<dbReference type="OrthoDB" id="9794935at2"/>
<evidence type="ECO:0000313" key="2">
    <source>
        <dbReference type="Proteomes" id="UP000031184"/>
    </source>
</evidence>
<dbReference type="RefSeq" id="WP_027132007.1">
    <property type="nucleotide sequence ID" value="NZ_AOJP01000011.1"/>
</dbReference>
<sequence>MRKKNREISDWNEIIEVMKRCDVCRLAFNDKEGYPYILPLNFGLDISNGIVKLYFHSATEGYKWEVIARDNRATFEMDCEHELEYFAEQGYCTMAYESVIGRGKVTELEEEEKVAALQKLMDHYHAEHTYYNPAAISRTRVYALTVESMTGKRKEKKS</sequence>
<dbReference type="Proteomes" id="UP000031184">
    <property type="component" value="Unassembled WGS sequence"/>
</dbReference>
<dbReference type="PATRIC" id="fig|1226633.4.peg.387"/>
<reference evidence="1 2" key="1">
    <citation type="submission" date="2013-08" db="EMBL/GenBank/DDBJ databases">
        <title>An opportunistic ruminal bacterium that causes liver abscesses in cattle.</title>
        <authorList>
            <person name="Benahmed F.H."/>
            <person name="Rasmussen M."/>
            <person name="Harbottle H."/>
            <person name="Soppet D."/>
            <person name="Nagaraja T.G."/>
            <person name="Davidson M."/>
        </authorList>
    </citation>
    <scope>NUCLEOTIDE SEQUENCE [LARGE SCALE GENOMIC DNA]</scope>
    <source>
        <strain evidence="1 2">B35</strain>
    </source>
</reference>
<dbReference type="InterPro" id="IPR024747">
    <property type="entry name" value="Pyridox_Oxase-rel"/>
</dbReference>
<gene>
    <name evidence="1" type="ORF">C095_01965</name>
</gene>
<dbReference type="PANTHER" id="PTHR34071:SF2">
    <property type="entry name" value="FLAVIN-NUCLEOTIDE-BINDING PROTEIN"/>
    <property type="match status" value="1"/>
</dbReference>
<evidence type="ECO:0000313" key="1">
    <source>
        <dbReference type="EMBL" id="KID49912.1"/>
    </source>
</evidence>
<dbReference type="SUPFAM" id="SSF50475">
    <property type="entry name" value="FMN-binding split barrel"/>
    <property type="match status" value="1"/>
</dbReference>
<accession>A0A017H396</accession>
<dbReference type="Pfam" id="PF12900">
    <property type="entry name" value="Pyridox_ox_2"/>
    <property type="match status" value="1"/>
</dbReference>
<dbReference type="Gene3D" id="2.30.110.10">
    <property type="entry name" value="Electron Transport, Fmn-binding Protein, Chain A"/>
    <property type="match status" value="1"/>
</dbReference>